<keyword evidence="3" id="KW-0479">Metal-binding</keyword>
<organism evidence="7 9">
    <name type="scientific">Sulfodiicoccus acidiphilus</name>
    <dbReference type="NCBI Taxonomy" id="1670455"/>
    <lineage>
        <taxon>Archaea</taxon>
        <taxon>Thermoproteota</taxon>
        <taxon>Thermoprotei</taxon>
        <taxon>Sulfolobales</taxon>
        <taxon>Sulfolobaceae</taxon>
        <taxon>Sulfodiicoccus</taxon>
    </lineage>
</organism>
<comment type="cofactor">
    <cofactor evidence="1">
        <name>Zn(2+)</name>
        <dbReference type="ChEBI" id="CHEBI:29105"/>
    </cofactor>
</comment>
<dbReference type="EMBL" id="AP018553">
    <property type="protein sequence ID" value="BBD71927.1"/>
    <property type="molecule type" value="Genomic_DNA"/>
</dbReference>
<dbReference type="KEGG" id="sacd:HS1genome_0316"/>
<name>A0A348B175_9CREN</name>
<keyword evidence="5" id="KW-0862">Zinc</keyword>
<evidence type="ECO:0000256" key="3">
    <source>
        <dbReference type="ARBA" id="ARBA00022723"/>
    </source>
</evidence>
<dbReference type="OrthoDB" id="50281at2157"/>
<reference evidence="8" key="4">
    <citation type="submission" date="2020-09" db="EMBL/GenBank/DDBJ databases">
        <authorList>
            <person name="Sun Q."/>
            <person name="Ohkuma M."/>
        </authorList>
    </citation>
    <scope>NUCLEOTIDE SEQUENCE</scope>
    <source>
        <strain evidence="8">JCM 31740</strain>
    </source>
</reference>
<dbReference type="GO" id="GO:0006508">
    <property type="term" value="P:proteolysis"/>
    <property type="evidence" value="ECO:0007669"/>
    <property type="project" value="UniProtKB-KW"/>
</dbReference>
<dbReference type="InterPro" id="IPR024079">
    <property type="entry name" value="MetalloPept_cat_dom_sf"/>
</dbReference>
<protein>
    <submittedName>
        <fullName evidence="7">Uncharacterized protein</fullName>
    </submittedName>
</protein>
<dbReference type="GeneID" id="38665816"/>
<evidence type="ECO:0000313" key="8">
    <source>
        <dbReference type="EMBL" id="GGT91517.1"/>
    </source>
</evidence>
<evidence type="ECO:0000256" key="1">
    <source>
        <dbReference type="ARBA" id="ARBA00001947"/>
    </source>
</evidence>
<gene>
    <name evidence="8" type="ORF">GCM10007116_06540</name>
    <name evidence="7" type="ORF">HS1genome_0316</name>
</gene>
<reference evidence="7" key="3">
    <citation type="journal article" date="2019" name="BMC Res. Notes">
        <title>Complete genome sequence of the Sulfodiicoccus acidiphilus strain HS-1T, the first crenarchaeon that lacks polB3, isolated from an acidic hot spring in Ohwaku-dani, Hakone, Japan.</title>
        <authorList>
            <person name="Sakai H.D."/>
            <person name="Kurosawa N."/>
        </authorList>
    </citation>
    <scope>NUCLEOTIDE SEQUENCE</scope>
    <source>
        <strain evidence="7">HS-1</strain>
    </source>
</reference>
<evidence type="ECO:0000256" key="5">
    <source>
        <dbReference type="ARBA" id="ARBA00022833"/>
    </source>
</evidence>
<dbReference type="GO" id="GO:0008237">
    <property type="term" value="F:metallopeptidase activity"/>
    <property type="evidence" value="ECO:0007669"/>
    <property type="project" value="UniProtKB-KW"/>
</dbReference>
<dbReference type="Proteomes" id="UP000276741">
    <property type="component" value="Chromosome"/>
</dbReference>
<dbReference type="Gene3D" id="3.40.390.10">
    <property type="entry name" value="Collagenase (Catalytic Domain)"/>
    <property type="match status" value="1"/>
</dbReference>
<dbReference type="GO" id="GO:0046872">
    <property type="term" value="F:metal ion binding"/>
    <property type="evidence" value="ECO:0007669"/>
    <property type="project" value="UniProtKB-KW"/>
</dbReference>
<keyword evidence="2" id="KW-0645">Protease</keyword>
<accession>A0A348B175</accession>
<dbReference type="RefSeq" id="WP_126449233.1">
    <property type="nucleotide sequence ID" value="NZ_AP018553.1"/>
</dbReference>
<dbReference type="EMBL" id="BMQS01000005">
    <property type="protein sequence ID" value="GGT91517.1"/>
    <property type="molecule type" value="Genomic_DNA"/>
</dbReference>
<keyword evidence="6" id="KW-0482">Metalloprotease</keyword>
<reference evidence="8" key="1">
    <citation type="journal article" date="2014" name="Int. J. Syst. Evol. Microbiol.">
        <title>Complete genome sequence of Corynebacterium casei LMG S-19264T (=DSM 44701T), isolated from a smear-ripened cheese.</title>
        <authorList>
            <consortium name="US DOE Joint Genome Institute (JGI-PGF)"/>
            <person name="Walter F."/>
            <person name="Albersmeier A."/>
            <person name="Kalinowski J."/>
            <person name="Ruckert C."/>
        </authorList>
    </citation>
    <scope>NUCLEOTIDE SEQUENCE</scope>
    <source>
        <strain evidence="8">JCM 31740</strain>
    </source>
</reference>
<evidence type="ECO:0000313" key="9">
    <source>
        <dbReference type="Proteomes" id="UP000276741"/>
    </source>
</evidence>
<sequence>MNLAIVQLTRQDQLILRAVQESFESMGIDVDIVLQPIGPHIGSLDWERVQFNAETMFRWFRTQCSEILAGGYDSTAGIAEVDAYLGGYEYILSMASRGVSLNFTARLDNRDVSLYVKRVKKLVLNSWGRSQGITHEGGGKCLFSEIRTVNDLDGLPEEPCPRCRSGLQISTTKVSL</sequence>
<evidence type="ECO:0000313" key="7">
    <source>
        <dbReference type="EMBL" id="BBD71927.1"/>
    </source>
</evidence>
<evidence type="ECO:0000256" key="4">
    <source>
        <dbReference type="ARBA" id="ARBA00022801"/>
    </source>
</evidence>
<evidence type="ECO:0000256" key="2">
    <source>
        <dbReference type="ARBA" id="ARBA00022670"/>
    </source>
</evidence>
<keyword evidence="9" id="KW-1185">Reference proteome</keyword>
<dbReference type="Proteomes" id="UP000616143">
    <property type="component" value="Unassembled WGS sequence"/>
</dbReference>
<dbReference type="Pfam" id="PF07998">
    <property type="entry name" value="Peptidase_M54"/>
    <property type="match status" value="1"/>
</dbReference>
<dbReference type="InterPro" id="IPR012962">
    <property type="entry name" value="Pept_M54_archaemetzincn"/>
</dbReference>
<keyword evidence="4" id="KW-0378">Hydrolase</keyword>
<evidence type="ECO:0000256" key="6">
    <source>
        <dbReference type="ARBA" id="ARBA00023049"/>
    </source>
</evidence>
<proteinExistence type="predicted"/>
<dbReference type="AlphaFoldDB" id="A0A348B175"/>
<reference evidence="9" key="2">
    <citation type="submission" date="2018-04" db="EMBL/GenBank/DDBJ databases">
        <title>Complete genome sequence of Sulfodiicoccus acidiphilus strain HS-1.</title>
        <authorList>
            <person name="Sakai H.D."/>
            <person name="Kurosawa N."/>
        </authorList>
    </citation>
    <scope>NUCLEOTIDE SEQUENCE [LARGE SCALE GENOMIC DNA]</scope>
    <source>
        <strain evidence="9">HS-1</strain>
    </source>
</reference>